<feature type="compositionally biased region" description="Basic and acidic residues" evidence="1">
    <location>
        <begin position="20"/>
        <end position="33"/>
    </location>
</feature>
<accession>A0ABS9PXQ9</accession>
<sequence>MQAQSEAPRTHWLLPIDPAAHAEHQPPDWRTRPDAGPVWEAIGRSQQIDRWCLRSGFRTMQAGDTIWAYLSRRQELCAVGTVREVAQDGGAWQVLVRWDDARTAALGRDPLPRSTFGQVPMSTCRARESAARVLTERYDALPGPRHTA</sequence>
<feature type="region of interest" description="Disordered" evidence="1">
    <location>
        <begin position="1"/>
        <end position="33"/>
    </location>
</feature>
<evidence type="ECO:0000313" key="2">
    <source>
        <dbReference type="EMBL" id="MCG7320289.1"/>
    </source>
</evidence>
<comment type="caution">
    <text evidence="2">The sequence shown here is derived from an EMBL/GenBank/DDBJ whole genome shotgun (WGS) entry which is preliminary data.</text>
</comment>
<dbReference type="EMBL" id="JAKRCV010000001">
    <property type="protein sequence ID" value="MCG7320289.1"/>
    <property type="molecule type" value="Genomic_DNA"/>
</dbReference>
<organism evidence="2 3">
    <name type="scientific">Arsenicicoccus bolidensis</name>
    <dbReference type="NCBI Taxonomy" id="229480"/>
    <lineage>
        <taxon>Bacteria</taxon>
        <taxon>Bacillati</taxon>
        <taxon>Actinomycetota</taxon>
        <taxon>Actinomycetes</taxon>
        <taxon>Micrococcales</taxon>
        <taxon>Intrasporangiaceae</taxon>
        <taxon>Arsenicicoccus</taxon>
    </lineage>
</organism>
<protein>
    <recommendedName>
        <fullName evidence="4">EVE domain-containing protein</fullName>
    </recommendedName>
</protein>
<evidence type="ECO:0000256" key="1">
    <source>
        <dbReference type="SAM" id="MobiDB-lite"/>
    </source>
</evidence>
<name>A0ABS9PXQ9_9MICO</name>
<gene>
    <name evidence="2" type="ORF">MHL29_00010</name>
</gene>
<reference evidence="2 3" key="1">
    <citation type="submission" date="2022-02" db="EMBL/GenBank/DDBJ databases">
        <title>Uncovering new skin microbiome diversity through culturing and metagenomics.</title>
        <authorList>
            <person name="Conlan S."/>
            <person name="Deming C."/>
            <person name="Nisc Comparative Sequencing Program N."/>
            <person name="Segre J.A."/>
        </authorList>
    </citation>
    <scope>NUCLEOTIDE SEQUENCE [LARGE SCALE GENOMIC DNA]</scope>
    <source>
        <strain evidence="2 3">ACRQZ</strain>
    </source>
</reference>
<proteinExistence type="predicted"/>
<keyword evidence="3" id="KW-1185">Reference proteome</keyword>
<evidence type="ECO:0008006" key="4">
    <source>
        <dbReference type="Google" id="ProtNLM"/>
    </source>
</evidence>
<dbReference type="Proteomes" id="UP001521931">
    <property type="component" value="Unassembled WGS sequence"/>
</dbReference>
<evidence type="ECO:0000313" key="3">
    <source>
        <dbReference type="Proteomes" id="UP001521931"/>
    </source>
</evidence>